<dbReference type="InterPro" id="IPR034829">
    <property type="entry name" value="DnaD-like_sf"/>
</dbReference>
<dbReference type="InterPro" id="IPR053162">
    <property type="entry name" value="DnaD"/>
</dbReference>
<evidence type="ECO:0000259" key="3">
    <source>
        <dbReference type="Pfam" id="PF07261"/>
    </source>
</evidence>
<dbReference type="NCBIfam" id="TIGR01446">
    <property type="entry name" value="DnaD_dom"/>
    <property type="match status" value="1"/>
</dbReference>
<evidence type="ECO:0000313" key="4">
    <source>
        <dbReference type="EMBL" id="KRN29214.1"/>
    </source>
</evidence>
<dbReference type="Proteomes" id="UP000051751">
    <property type="component" value="Unassembled WGS sequence"/>
</dbReference>
<feature type="compositionally biased region" description="Basic and acidic residues" evidence="2">
    <location>
        <begin position="254"/>
        <end position="306"/>
    </location>
</feature>
<dbReference type="PANTHER" id="PTHR37293:SF5">
    <property type="entry name" value="DNA REPLICATION PROTEIN"/>
    <property type="match status" value="1"/>
</dbReference>
<evidence type="ECO:0000313" key="7">
    <source>
        <dbReference type="Proteomes" id="UP000051751"/>
    </source>
</evidence>
<reference evidence="6 7" key="1">
    <citation type="journal article" date="2015" name="Genome Announc.">
        <title>Expanding the biotechnology potential of lactobacilli through comparative genomics of 213 strains and associated genera.</title>
        <authorList>
            <person name="Sun Z."/>
            <person name="Harris H.M."/>
            <person name="McCann A."/>
            <person name="Guo C."/>
            <person name="Argimon S."/>
            <person name="Zhang W."/>
            <person name="Yang X."/>
            <person name="Jeffery I.B."/>
            <person name="Cooney J.C."/>
            <person name="Kagawa T.F."/>
            <person name="Liu W."/>
            <person name="Song Y."/>
            <person name="Salvetti E."/>
            <person name="Wrobel A."/>
            <person name="Rasinkangas P."/>
            <person name="Parkhill J."/>
            <person name="Rea M.C."/>
            <person name="O'Sullivan O."/>
            <person name="Ritari J."/>
            <person name="Douillard F.P."/>
            <person name="Paul Ross R."/>
            <person name="Yang R."/>
            <person name="Briner A.E."/>
            <person name="Felis G.E."/>
            <person name="de Vos W.M."/>
            <person name="Barrangou R."/>
            <person name="Klaenhammer T.R."/>
            <person name="Caufield P.W."/>
            <person name="Cui Y."/>
            <person name="Zhang H."/>
            <person name="O'Toole P.W."/>
        </authorList>
    </citation>
    <scope>NUCLEOTIDE SEQUENCE [LARGE SCALE GENOMIC DNA]</scope>
    <source>
        <strain evidence="4 7">ATCC BAA-66</strain>
        <strain evidence="5 6">DSM 13344</strain>
    </source>
</reference>
<dbReference type="InterPro" id="IPR006343">
    <property type="entry name" value="DnaB/C_C"/>
</dbReference>
<evidence type="ECO:0000256" key="2">
    <source>
        <dbReference type="SAM" id="MobiDB-lite"/>
    </source>
</evidence>
<dbReference type="AlphaFoldDB" id="A0A0R2G3H9"/>
<keyword evidence="6" id="KW-1185">Reference proteome</keyword>
<name>A0A0R2G3H9_9LACO</name>
<dbReference type="EMBL" id="JQAT01000001">
    <property type="protein sequence ID" value="KRN29214.1"/>
    <property type="molecule type" value="Genomic_DNA"/>
</dbReference>
<dbReference type="Proteomes" id="UP000051645">
    <property type="component" value="Unassembled WGS sequence"/>
</dbReference>
<evidence type="ECO:0000313" key="6">
    <source>
        <dbReference type="Proteomes" id="UP000051645"/>
    </source>
</evidence>
<dbReference type="Pfam" id="PF07261">
    <property type="entry name" value="DnaB_2"/>
    <property type="match status" value="1"/>
</dbReference>
<comment type="similarity">
    <text evidence="1">Belongs to the DnaB/DnaD family.</text>
</comment>
<organism evidence="5 6">
    <name type="scientific">Lactobacillus selangorensis</name>
    <dbReference type="NCBI Taxonomy" id="81857"/>
    <lineage>
        <taxon>Bacteria</taxon>
        <taxon>Bacillati</taxon>
        <taxon>Bacillota</taxon>
        <taxon>Bacilli</taxon>
        <taxon>Lactobacillales</taxon>
        <taxon>Lactobacillaceae</taxon>
        <taxon>Lactobacillus</taxon>
    </lineage>
</organism>
<protein>
    <recommendedName>
        <fullName evidence="3">DnaB/C C-terminal domain-containing protein</fullName>
    </recommendedName>
</protein>
<dbReference type="Gene3D" id="1.10.10.630">
    <property type="entry name" value="DnaD domain-like"/>
    <property type="match status" value="1"/>
</dbReference>
<dbReference type="EMBL" id="JQAZ01000004">
    <property type="protein sequence ID" value="KRN31428.1"/>
    <property type="molecule type" value="Genomic_DNA"/>
</dbReference>
<dbReference type="PATRIC" id="fig|81857.3.peg.95"/>
<dbReference type="PANTHER" id="PTHR37293">
    <property type="entry name" value="PHAGE REPLICATION PROTEIN-RELATED"/>
    <property type="match status" value="1"/>
</dbReference>
<evidence type="ECO:0000256" key="1">
    <source>
        <dbReference type="ARBA" id="ARBA00093462"/>
    </source>
</evidence>
<dbReference type="STRING" id="81857.IV38_GL000094"/>
<gene>
    <name evidence="4" type="ORF">IV38_GL000094</name>
    <name evidence="5" type="ORF">IV40_GL001424</name>
</gene>
<feature type="domain" description="DnaB/C C-terminal" evidence="3">
    <location>
        <begin position="160"/>
        <end position="231"/>
    </location>
</feature>
<sequence length="325" mass="36609">MVEIDVSNGQNNLYRELLDYANDEGKSDCLFPMKNFALLSLTGLSEAGLKKARNELVQLGLIEYVKGIKGKKVPQYRIIKLYQDKQLATTSATRNEKSSSSSTDKVAQVVTQPEAQVVAHKELTTTDPDLTGTDSVVVDDTAANESSLPESKAKGQGAVDLWQNLWGFPNAVAMEDLSGWLTEFGDDLVSFVIRYAAKYNVQAKGADRYLERVFEGYRKEKIDTVAKAEEAAKKHEQRMKSSYSAPKRTYGRQPRKEEVPDWLAKQEAERKEHEKAEREKAAAKTPAEKQAEFEKNQRKVADLLSDSTERLKELRRKREEAKNNA</sequence>
<feature type="region of interest" description="Disordered" evidence="2">
    <location>
        <begin position="233"/>
        <end position="306"/>
    </location>
</feature>
<proteinExistence type="inferred from homology"/>
<evidence type="ECO:0000313" key="5">
    <source>
        <dbReference type="EMBL" id="KRN31428.1"/>
    </source>
</evidence>
<comment type="caution">
    <text evidence="5">The sequence shown here is derived from an EMBL/GenBank/DDBJ whole genome shotgun (WGS) entry which is preliminary data.</text>
</comment>
<accession>A0A0R2G3H9</accession>